<dbReference type="PANTHER" id="PTHR41164:SF1">
    <property type="entry name" value="CURLI PRODUCTION ASSEMBLY_TRANSPORT COMPONENT CSGG"/>
    <property type="match status" value="1"/>
</dbReference>
<accession>A0A1K1Q4N0</accession>
<dbReference type="RefSeq" id="WP_081368590.1">
    <property type="nucleotide sequence ID" value="NZ_FPJA01000010.1"/>
</dbReference>
<evidence type="ECO:0000256" key="6">
    <source>
        <dbReference type="SAM" id="SignalP"/>
    </source>
</evidence>
<dbReference type="InterPro" id="IPR005534">
    <property type="entry name" value="Curli_assmbl/transp-comp_CsgG"/>
</dbReference>
<evidence type="ECO:0000256" key="4">
    <source>
        <dbReference type="ARBA" id="ARBA00023139"/>
    </source>
</evidence>
<reference evidence="8" key="1">
    <citation type="submission" date="2016-11" db="EMBL/GenBank/DDBJ databases">
        <authorList>
            <person name="Varghese N."/>
            <person name="Submissions S."/>
        </authorList>
    </citation>
    <scope>NUCLEOTIDE SEQUENCE [LARGE SCALE GENOMIC DNA]</scope>
    <source>
        <strain evidence="8">C3</strain>
    </source>
</reference>
<evidence type="ECO:0000256" key="3">
    <source>
        <dbReference type="ARBA" id="ARBA00023136"/>
    </source>
</evidence>
<dbReference type="GO" id="GO:0030288">
    <property type="term" value="C:outer membrane-bounded periplasmic space"/>
    <property type="evidence" value="ECO:0007669"/>
    <property type="project" value="InterPro"/>
</dbReference>
<keyword evidence="5" id="KW-0449">Lipoprotein</keyword>
<evidence type="ECO:0000256" key="1">
    <source>
        <dbReference type="ARBA" id="ARBA00022475"/>
    </source>
</evidence>
<dbReference type="AlphaFoldDB" id="A0A1K1Q4N0"/>
<evidence type="ECO:0000256" key="2">
    <source>
        <dbReference type="ARBA" id="ARBA00022729"/>
    </source>
</evidence>
<name>A0A1K1Q4N0_SELRU</name>
<gene>
    <name evidence="7" type="ORF">SAMN02910323_2370</name>
</gene>
<dbReference type="PANTHER" id="PTHR41164">
    <property type="entry name" value="CURLI PRODUCTION ASSEMBLY/TRANSPORT COMPONENT CSGG"/>
    <property type="match status" value="1"/>
</dbReference>
<proteinExistence type="predicted"/>
<evidence type="ECO:0000256" key="5">
    <source>
        <dbReference type="ARBA" id="ARBA00023288"/>
    </source>
</evidence>
<dbReference type="EMBL" id="FPJA01000010">
    <property type="protein sequence ID" value="SFW54872.1"/>
    <property type="molecule type" value="Genomic_DNA"/>
</dbReference>
<keyword evidence="8" id="KW-1185">Reference proteome</keyword>
<sequence length="221" mass="23318">MNKGKWLFLLVLVLMMIPSLALAKVKGIEDYPRVAVLPLQNKAAATWHDFGDYAGSATDNLAFELTKTMRFECIEREELQRIVGEHSLNLTGLVDNATAAEIGRLSGVDYLVMGSVASLTAKKSSGGVHSRRIEGGAGFSNNTVAATVLIKVVNVETGRIVLYGRGKGKSDSAAGAVAAKGTIVTLGSTSVSDEQCENAIEKAVKDAIHGKDGILSQLDGK</sequence>
<keyword evidence="3" id="KW-0472">Membrane</keyword>
<keyword evidence="4" id="KW-0564">Palmitate</keyword>
<dbReference type="Proteomes" id="UP000182958">
    <property type="component" value="Unassembled WGS sequence"/>
</dbReference>
<protein>
    <submittedName>
        <fullName evidence="7">Curli production assembly/transport component CsgG</fullName>
    </submittedName>
</protein>
<dbReference type="Pfam" id="PF03783">
    <property type="entry name" value="CsgG"/>
    <property type="match status" value="1"/>
</dbReference>
<evidence type="ECO:0000313" key="7">
    <source>
        <dbReference type="EMBL" id="SFW54872.1"/>
    </source>
</evidence>
<keyword evidence="2 6" id="KW-0732">Signal</keyword>
<keyword evidence="1" id="KW-1003">Cell membrane</keyword>
<feature type="chain" id="PRO_5011955981" evidence="6">
    <location>
        <begin position="24"/>
        <end position="221"/>
    </location>
</feature>
<organism evidence="7 8">
    <name type="scientific">Selenomonas ruminantium</name>
    <dbReference type="NCBI Taxonomy" id="971"/>
    <lineage>
        <taxon>Bacteria</taxon>
        <taxon>Bacillati</taxon>
        <taxon>Bacillota</taxon>
        <taxon>Negativicutes</taxon>
        <taxon>Selenomonadales</taxon>
        <taxon>Selenomonadaceae</taxon>
        <taxon>Selenomonas</taxon>
    </lineage>
</organism>
<feature type="signal peptide" evidence="6">
    <location>
        <begin position="1"/>
        <end position="23"/>
    </location>
</feature>
<evidence type="ECO:0000313" key="8">
    <source>
        <dbReference type="Proteomes" id="UP000182958"/>
    </source>
</evidence>
<dbReference type="Gene3D" id="3.40.50.10610">
    <property type="entry name" value="ABC-type transport auxiliary lipoprotein component"/>
    <property type="match status" value="1"/>
</dbReference>